<evidence type="ECO:0000256" key="1">
    <source>
        <dbReference type="ARBA" id="ARBA00004418"/>
    </source>
</evidence>
<evidence type="ECO:0000313" key="7">
    <source>
        <dbReference type="Proteomes" id="UP000256727"/>
    </source>
</evidence>
<dbReference type="AlphaFoldDB" id="A0A3D9LHD7"/>
<feature type="domain" description="SsuA/THI5-like" evidence="5">
    <location>
        <begin position="65"/>
        <end position="275"/>
    </location>
</feature>
<dbReference type="GO" id="GO:0042597">
    <property type="term" value="C:periplasmic space"/>
    <property type="evidence" value="ECO:0007669"/>
    <property type="project" value="UniProtKB-SubCell"/>
</dbReference>
<name>A0A3D9LHD7_9MICC</name>
<comment type="caution">
    <text evidence="6">The sequence shown here is derived from an EMBL/GenBank/DDBJ whole genome shotgun (WGS) entry which is preliminary data.</text>
</comment>
<dbReference type="SUPFAM" id="SSF53850">
    <property type="entry name" value="Periplasmic binding protein-like II"/>
    <property type="match status" value="1"/>
</dbReference>
<evidence type="ECO:0000256" key="3">
    <source>
        <dbReference type="ARBA" id="ARBA00022729"/>
    </source>
</evidence>
<reference evidence="6 7" key="1">
    <citation type="submission" date="2018-07" db="EMBL/GenBank/DDBJ databases">
        <title>Sequencing the genomes of 1000 actinobacteria strains.</title>
        <authorList>
            <person name="Klenk H.-P."/>
        </authorList>
    </citation>
    <scope>NUCLEOTIDE SEQUENCE [LARGE SCALE GENOMIC DNA]</scope>
    <source>
        <strain evidence="6 7">DSM 14442</strain>
    </source>
</reference>
<accession>A0A3D9LHD7</accession>
<dbReference type="PANTHER" id="PTHR30024:SF47">
    <property type="entry name" value="TAURINE-BINDING PERIPLASMIC PROTEIN"/>
    <property type="match status" value="1"/>
</dbReference>
<dbReference type="PANTHER" id="PTHR30024">
    <property type="entry name" value="ALIPHATIC SULFONATES-BINDING PROTEIN-RELATED"/>
    <property type="match status" value="1"/>
</dbReference>
<dbReference type="EMBL" id="QREH01000001">
    <property type="protein sequence ID" value="REE05054.1"/>
    <property type="molecule type" value="Genomic_DNA"/>
</dbReference>
<dbReference type="Proteomes" id="UP000256727">
    <property type="component" value="Unassembled WGS sequence"/>
</dbReference>
<dbReference type="Gene3D" id="3.40.190.10">
    <property type="entry name" value="Periplasmic binding protein-like II"/>
    <property type="match status" value="2"/>
</dbReference>
<dbReference type="OrthoDB" id="5174711at2"/>
<dbReference type="InterPro" id="IPR015168">
    <property type="entry name" value="SsuA/THI5"/>
</dbReference>
<organism evidence="6 7">
    <name type="scientific">Citricoccus muralis</name>
    <dbReference type="NCBI Taxonomy" id="169134"/>
    <lineage>
        <taxon>Bacteria</taxon>
        <taxon>Bacillati</taxon>
        <taxon>Actinomycetota</taxon>
        <taxon>Actinomycetes</taxon>
        <taxon>Micrococcales</taxon>
        <taxon>Micrococcaceae</taxon>
        <taxon>Citricoccus</taxon>
    </lineage>
</organism>
<dbReference type="RefSeq" id="WP_115932894.1">
    <property type="nucleotide sequence ID" value="NZ_QREH01000001.1"/>
</dbReference>
<comment type="similarity">
    <text evidence="2">Belongs to the bacterial solute-binding protein SsuA/TauA family.</text>
</comment>
<evidence type="ECO:0000259" key="5">
    <source>
        <dbReference type="Pfam" id="PF09084"/>
    </source>
</evidence>
<feature type="chain" id="PRO_5017796538" evidence="4">
    <location>
        <begin position="24"/>
        <end position="332"/>
    </location>
</feature>
<evidence type="ECO:0000256" key="2">
    <source>
        <dbReference type="ARBA" id="ARBA00010742"/>
    </source>
</evidence>
<evidence type="ECO:0000256" key="4">
    <source>
        <dbReference type="SAM" id="SignalP"/>
    </source>
</evidence>
<dbReference type="Pfam" id="PF09084">
    <property type="entry name" value="NMT1"/>
    <property type="match status" value="1"/>
</dbReference>
<keyword evidence="7" id="KW-1185">Reference proteome</keyword>
<feature type="signal peptide" evidence="4">
    <location>
        <begin position="1"/>
        <end position="23"/>
    </location>
</feature>
<keyword evidence="3 4" id="KW-0732">Signal</keyword>
<sequence>MTSSRLSLLSAVAVAGLALTACSSDSPSGTGDAPNSGGSDAAAGELTQVTVGLVPLAASIAVEYGIQEGIFEKHGLDVEIALANAGAAMLPAVSNGQMDFGVGNPLSVLTAVDQGLDMKIVAGYCNSADEGEDTSGVVTRVDSGIEDYGDLAGKTTSINALRTLGDLTLMDLAEQGGSDPADVKFAEMPFQDMPAQLEQGNTDAIWIPEPFLTTALESPDNKLLGYSFRDSIEGMPTMVTFTSGTFAEENPETVEQFQAAITEALAATDENNDEAKKLLPEFMNLPEDAATALKLDELGGEVREDQIQAIGELAVKYGFIDQEPDLISMIIQ</sequence>
<gene>
    <name evidence="6" type="ORF">C8E99_2913</name>
</gene>
<protein>
    <submittedName>
        <fullName evidence="6">NitT/TauT family transport system substrate-binding protein</fullName>
    </submittedName>
</protein>
<dbReference type="PROSITE" id="PS51257">
    <property type="entry name" value="PROKAR_LIPOPROTEIN"/>
    <property type="match status" value="1"/>
</dbReference>
<proteinExistence type="inferred from homology"/>
<comment type="subcellular location">
    <subcellularLocation>
        <location evidence="1">Periplasm</location>
    </subcellularLocation>
</comment>
<evidence type="ECO:0000313" key="6">
    <source>
        <dbReference type="EMBL" id="REE05054.1"/>
    </source>
</evidence>